<evidence type="ECO:0000313" key="8">
    <source>
        <dbReference type="Proteomes" id="UP000248646"/>
    </source>
</evidence>
<feature type="transmembrane region" description="Helical" evidence="6">
    <location>
        <begin position="28"/>
        <end position="49"/>
    </location>
</feature>
<keyword evidence="8" id="KW-1185">Reference proteome</keyword>
<evidence type="ECO:0000256" key="3">
    <source>
        <dbReference type="ARBA" id="ARBA00022989"/>
    </source>
</evidence>
<name>A0A2W7MDG1_9BACI</name>
<dbReference type="InterPro" id="IPR000292">
    <property type="entry name" value="For/NO2_transpt"/>
</dbReference>
<evidence type="ECO:0000256" key="2">
    <source>
        <dbReference type="ARBA" id="ARBA00022692"/>
    </source>
</evidence>
<feature type="transmembrane region" description="Helical" evidence="6">
    <location>
        <begin position="100"/>
        <end position="123"/>
    </location>
</feature>
<gene>
    <name evidence="7" type="ORF">C7437_11119</name>
</gene>
<organism evidence="7 8">
    <name type="scientific">Psychrobacillus insolitus</name>
    <dbReference type="NCBI Taxonomy" id="1461"/>
    <lineage>
        <taxon>Bacteria</taxon>
        <taxon>Bacillati</taxon>
        <taxon>Bacillota</taxon>
        <taxon>Bacilli</taxon>
        <taxon>Bacillales</taxon>
        <taxon>Bacillaceae</taxon>
        <taxon>Psychrobacillus</taxon>
    </lineage>
</organism>
<feature type="transmembrane region" description="Helical" evidence="6">
    <location>
        <begin position="55"/>
        <end position="88"/>
    </location>
</feature>
<evidence type="ECO:0000256" key="1">
    <source>
        <dbReference type="ARBA" id="ARBA00004141"/>
    </source>
</evidence>
<protein>
    <submittedName>
        <fullName evidence="7">Formate/nitrite transporter</fullName>
    </submittedName>
</protein>
<dbReference type="Pfam" id="PF01226">
    <property type="entry name" value="Form_Nir_trans"/>
    <property type="match status" value="1"/>
</dbReference>
<dbReference type="GO" id="GO:0015499">
    <property type="term" value="F:formate transmembrane transporter activity"/>
    <property type="evidence" value="ECO:0007669"/>
    <property type="project" value="TreeGrafter"/>
</dbReference>
<proteinExistence type="inferred from homology"/>
<feature type="transmembrane region" description="Helical" evidence="6">
    <location>
        <begin position="195"/>
        <end position="217"/>
    </location>
</feature>
<feature type="transmembrane region" description="Helical" evidence="6">
    <location>
        <begin position="161"/>
        <end position="183"/>
    </location>
</feature>
<feature type="transmembrane region" description="Helical" evidence="6">
    <location>
        <begin position="237"/>
        <end position="258"/>
    </location>
</feature>
<keyword evidence="4 6" id="KW-0472">Membrane</keyword>
<dbReference type="OrthoDB" id="9786493at2"/>
<comment type="subcellular location">
    <subcellularLocation>
        <location evidence="1">Membrane</location>
        <topology evidence="1">Multi-pass membrane protein</topology>
    </subcellularLocation>
</comment>
<sequence>MSYIKPDQVIESMVQSGAIKAKLSIQDLLIRGGIAGALLGAGTTLAFTAETQTQLGIIGALLFPACFVLVILLGLELVTGSFALVPLAVSEKKATVKEMLTNFFWVIVGHLIGASLYALLYVISATHLENIPVADHAVAQKIVNVAEAKTLAYSALGSSGVLVVFVKAILCNWLVCLGVVIGMTSLSTIGKIAAMWLPILMFFAQGFEHAVVNMFVIPAGMMLGANVTMGDWWLWNQIPVLIGNLVGGLLFTGLALYVTHRGIEKKSLITNEYKLEQKDNEEIGLQMGKVYTK</sequence>
<evidence type="ECO:0000313" key="7">
    <source>
        <dbReference type="EMBL" id="PZX02427.1"/>
    </source>
</evidence>
<accession>A0A2W7MDG1</accession>
<comment type="similarity">
    <text evidence="5">Belongs to the FNT transporter (TC 1.A.16) family.</text>
</comment>
<evidence type="ECO:0000256" key="6">
    <source>
        <dbReference type="SAM" id="Phobius"/>
    </source>
</evidence>
<comment type="caution">
    <text evidence="7">The sequence shown here is derived from an EMBL/GenBank/DDBJ whole genome shotgun (WGS) entry which is preliminary data.</text>
</comment>
<dbReference type="InterPro" id="IPR023271">
    <property type="entry name" value="Aquaporin-like"/>
</dbReference>
<dbReference type="PANTHER" id="PTHR30520:SF6">
    <property type="entry name" value="FORMATE_NITRATE FAMILY TRANSPORTER (EUROFUNG)"/>
    <property type="match status" value="1"/>
</dbReference>
<dbReference type="RefSeq" id="WP_111440872.1">
    <property type="nucleotide sequence ID" value="NZ_QKZI01000011.1"/>
</dbReference>
<keyword evidence="2 6" id="KW-0812">Transmembrane</keyword>
<evidence type="ECO:0000256" key="5">
    <source>
        <dbReference type="ARBA" id="ARBA00049660"/>
    </source>
</evidence>
<dbReference type="EMBL" id="QKZI01000011">
    <property type="protein sequence ID" value="PZX02427.1"/>
    <property type="molecule type" value="Genomic_DNA"/>
</dbReference>
<dbReference type="GO" id="GO:0005886">
    <property type="term" value="C:plasma membrane"/>
    <property type="evidence" value="ECO:0007669"/>
    <property type="project" value="TreeGrafter"/>
</dbReference>
<dbReference type="Proteomes" id="UP000248646">
    <property type="component" value="Unassembled WGS sequence"/>
</dbReference>
<evidence type="ECO:0000256" key="4">
    <source>
        <dbReference type="ARBA" id="ARBA00023136"/>
    </source>
</evidence>
<keyword evidence="3 6" id="KW-1133">Transmembrane helix</keyword>
<dbReference type="Gene3D" id="1.20.1080.10">
    <property type="entry name" value="Glycerol uptake facilitator protein"/>
    <property type="match status" value="1"/>
</dbReference>
<dbReference type="AlphaFoldDB" id="A0A2W7MDG1"/>
<reference evidence="7 8" key="1">
    <citation type="submission" date="2018-06" db="EMBL/GenBank/DDBJ databases">
        <title>Genomic Encyclopedia of Type Strains, Phase IV (KMG-IV): sequencing the most valuable type-strain genomes for metagenomic binning, comparative biology and taxonomic classification.</title>
        <authorList>
            <person name="Goeker M."/>
        </authorList>
    </citation>
    <scope>NUCLEOTIDE SEQUENCE [LARGE SCALE GENOMIC DNA]</scope>
    <source>
        <strain evidence="7 8">DSM 5</strain>
    </source>
</reference>
<dbReference type="PANTHER" id="PTHR30520">
    <property type="entry name" value="FORMATE TRANSPORTER-RELATED"/>
    <property type="match status" value="1"/>
</dbReference>